<sequence length="457" mass="47317">MNQPTQRRPSFRHAFLAATGVGLSLALAACGGGDGDPTSSPAAANQQCAQTNSCPDSGPAQNQPVAALCPASLDYGTVYTGGSGAGEFVKMQFDTTAGTYRIQIIESAIPKKPGDVQPTRAGVTLEGTFTHPDKPLPTPAQNACALQLKTVTASDGASQAIIDPANPPIVFVGNGVAGGGIPGATIAFDGIFGIGVIPPKTFPIYPVLAFAQTESDFSKVAGSYNMIGYHIVPSGASILDGDKFIAATKTSTETINADGTCTPAAGTDCFSTGQPWKPRAQHDGAFESTNTDKTKHYPYFWKESVTTDQSSQAKGVLVIGKLEGKLVPLVIRVGYAIADLTTFEIVIDDESGLALLAPNVKTTTAVLNGSYIGSGSDLKYVSSIVQNNVVALIDPQDASLHPLGAYQMDLTQNAPGFVNTVDNSGQAGQMITSGPVFAHLYGDPVNPTFRVSVVASR</sequence>
<dbReference type="RefSeq" id="WP_223990069.1">
    <property type="nucleotide sequence ID" value="NZ_CAJZAG010000006.1"/>
</dbReference>
<feature type="compositionally biased region" description="Polar residues" evidence="1">
    <location>
        <begin position="37"/>
        <end position="61"/>
    </location>
</feature>
<organism evidence="3 4">
    <name type="scientific">Cupriavidus pampae</name>
    <dbReference type="NCBI Taxonomy" id="659251"/>
    <lineage>
        <taxon>Bacteria</taxon>
        <taxon>Pseudomonadati</taxon>
        <taxon>Pseudomonadota</taxon>
        <taxon>Betaproteobacteria</taxon>
        <taxon>Burkholderiales</taxon>
        <taxon>Burkholderiaceae</taxon>
        <taxon>Cupriavidus</taxon>
    </lineage>
</organism>
<gene>
    <name evidence="3" type="ORF">LMG32289_03291</name>
</gene>
<name>A0ABM8X5W1_9BURK</name>
<dbReference type="Pfam" id="PF11170">
    <property type="entry name" value="DUF2957"/>
    <property type="match status" value="1"/>
</dbReference>
<accession>A0ABM8X5W1</accession>
<keyword evidence="2" id="KW-0732">Signal</keyword>
<feature type="region of interest" description="Disordered" evidence="1">
    <location>
        <begin position="34"/>
        <end position="61"/>
    </location>
</feature>
<evidence type="ECO:0008006" key="5">
    <source>
        <dbReference type="Google" id="ProtNLM"/>
    </source>
</evidence>
<protein>
    <recommendedName>
        <fullName evidence="5">DUF2957 domain-containing protein</fullName>
    </recommendedName>
</protein>
<evidence type="ECO:0000313" key="3">
    <source>
        <dbReference type="EMBL" id="CAG9175335.1"/>
    </source>
</evidence>
<feature type="chain" id="PRO_5045154754" description="DUF2957 domain-containing protein" evidence="2">
    <location>
        <begin position="29"/>
        <end position="457"/>
    </location>
</feature>
<proteinExistence type="predicted"/>
<dbReference type="InterPro" id="IPR021340">
    <property type="entry name" value="DUF2957"/>
</dbReference>
<keyword evidence="4" id="KW-1185">Reference proteome</keyword>
<dbReference type="EMBL" id="CAJZAG010000006">
    <property type="protein sequence ID" value="CAG9175335.1"/>
    <property type="molecule type" value="Genomic_DNA"/>
</dbReference>
<evidence type="ECO:0000313" key="4">
    <source>
        <dbReference type="Proteomes" id="UP000706525"/>
    </source>
</evidence>
<reference evidence="3 4" key="1">
    <citation type="submission" date="2021-08" db="EMBL/GenBank/DDBJ databases">
        <authorList>
            <person name="Peeters C."/>
        </authorList>
    </citation>
    <scope>NUCLEOTIDE SEQUENCE [LARGE SCALE GENOMIC DNA]</scope>
    <source>
        <strain evidence="3 4">LMG 32289</strain>
    </source>
</reference>
<feature type="signal peptide" evidence="2">
    <location>
        <begin position="1"/>
        <end position="28"/>
    </location>
</feature>
<evidence type="ECO:0000256" key="2">
    <source>
        <dbReference type="SAM" id="SignalP"/>
    </source>
</evidence>
<comment type="caution">
    <text evidence="3">The sequence shown here is derived from an EMBL/GenBank/DDBJ whole genome shotgun (WGS) entry which is preliminary data.</text>
</comment>
<evidence type="ECO:0000256" key="1">
    <source>
        <dbReference type="SAM" id="MobiDB-lite"/>
    </source>
</evidence>
<dbReference type="Proteomes" id="UP000706525">
    <property type="component" value="Unassembled WGS sequence"/>
</dbReference>
<dbReference type="PROSITE" id="PS51257">
    <property type="entry name" value="PROKAR_LIPOPROTEIN"/>
    <property type="match status" value="1"/>
</dbReference>